<evidence type="ECO:0000256" key="6">
    <source>
        <dbReference type="RuleBase" id="RU003330"/>
    </source>
</evidence>
<comment type="caution">
    <text evidence="5">Lacks conserved residue(s) required for the propagation of feature annotation.</text>
</comment>
<comment type="function">
    <text evidence="5">Catalyzes the reversible transfer of the terminal phosphate group between ATP and AMP. Plays an important role in cellular energy homeostasis and in adenine nucleotide metabolism.</text>
</comment>
<dbReference type="AlphaFoldDB" id="A0AAN1UU00"/>
<keyword evidence="4 5" id="KW-0418">Kinase</keyword>
<reference evidence="8 9" key="1">
    <citation type="journal article" date="2018" name="Sci. Rep.">
        <title>Genome Features and Biochemical Characteristics of a Robust, Fast Growing and Naturally Transformable Cyanobacterium Synechococcus elongatus PCC 11801 Isolated from India.</title>
        <authorList>
            <person name="Jaiswal D."/>
            <person name="Sengupta A."/>
            <person name="Sohoni S."/>
            <person name="Sengupta S."/>
            <person name="Phadnavis A.G."/>
            <person name="Pakrasi H.B."/>
            <person name="Wangikar P.P."/>
        </authorList>
    </citation>
    <scope>NUCLEOTIDE SEQUENCE [LARGE SCALE GENOMIC DNA]</scope>
    <source>
        <strain evidence="8 9">PCC 11801</strain>
    </source>
</reference>
<evidence type="ECO:0000256" key="7">
    <source>
        <dbReference type="RuleBase" id="RU003331"/>
    </source>
</evidence>
<feature type="binding site" evidence="5">
    <location>
        <begin position="58"/>
        <end position="60"/>
    </location>
    <ligand>
        <name>AMP</name>
        <dbReference type="ChEBI" id="CHEBI:456215"/>
    </ligand>
</feature>
<feature type="binding site" evidence="5">
    <location>
        <position position="37"/>
    </location>
    <ligand>
        <name>AMP</name>
        <dbReference type="ChEBI" id="CHEBI:456215"/>
    </ligand>
</feature>
<dbReference type="PROSITE" id="PS00113">
    <property type="entry name" value="ADENYLATE_KINASE"/>
    <property type="match status" value="1"/>
</dbReference>
<keyword evidence="5 7" id="KW-0067">ATP-binding</keyword>
<dbReference type="NCBIfam" id="NF011101">
    <property type="entry name" value="PRK14528.1"/>
    <property type="match status" value="1"/>
</dbReference>
<proteinExistence type="inferred from homology"/>
<feature type="region of interest" description="NMP" evidence="5">
    <location>
        <begin position="31"/>
        <end position="60"/>
    </location>
</feature>
<organism evidence="8 9">
    <name type="scientific">Synechococcus elongatus PCC 11801</name>
    <dbReference type="NCBI Taxonomy" id="2219813"/>
    <lineage>
        <taxon>Bacteria</taxon>
        <taxon>Bacillati</taxon>
        <taxon>Cyanobacteriota</taxon>
        <taxon>Cyanophyceae</taxon>
        <taxon>Synechococcales</taxon>
        <taxon>Synechococcaceae</taxon>
        <taxon>Synechococcus</taxon>
    </lineage>
</organism>
<dbReference type="Pfam" id="PF00406">
    <property type="entry name" value="ADK"/>
    <property type="match status" value="1"/>
</dbReference>
<dbReference type="InterPro" id="IPR000850">
    <property type="entry name" value="Adenylat/UMP-CMP_kin"/>
</dbReference>
<keyword evidence="3 5" id="KW-0547">Nucleotide-binding</keyword>
<evidence type="ECO:0000256" key="2">
    <source>
        <dbReference type="ARBA" id="ARBA00022727"/>
    </source>
</evidence>
<dbReference type="NCBIfam" id="NF001381">
    <property type="entry name" value="PRK00279.1-3"/>
    <property type="match status" value="1"/>
</dbReference>
<keyword evidence="1 5" id="KW-0808">Transferase</keyword>
<dbReference type="InterPro" id="IPR027417">
    <property type="entry name" value="P-loop_NTPase"/>
</dbReference>
<dbReference type="NCBIfam" id="NF011104">
    <property type="entry name" value="PRK14531.1"/>
    <property type="match status" value="1"/>
</dbReference>
<comment type="similarity">
    <text evidence="5 6">Belongs to the adenylate kinase family.</text>
</comment>
<comment type="pathway">
    <text evidence="5">Purine metabolism; AMP biosynthesis via salvage pathway; AMP from ADP: step 1/1.</text>
</comment>
<name>A0AAN1UU00_SYNEL</name>
<dbReference type="NCBIfam" id="TIGR01351">
    <property type="entry name" value="adk"/>
    <property type="match status" value="1"/>
</dbReference>
<dbReference type="EMBL" id="CP030139">
    <property type="protein sequence ID" value="AZB72054.1"/>
    <property type="molecule type" value="Genomic_DNA"/>
</dbReference>
<evidence type="ECO:0000256" key="3">
    <source>
        <dbReference type="ARBA" id="ARBA00022741"/>
    </source>
</evidence>
<dbReference type="GO" id="GO:0005524">
    <property type="term" value="F:ATP binding"/>
    <property type="evidence" value="ECO:0007669"/>
    <property type="project" value="UniProtKB-UniRule"/>
</dbReference>
<dbReference type="InterPro" id="IPR033690">
    <property type="entry name" value="Adenylat_kinase_CS"/>
</dbReference>
<dbReference type="EC" id="2.7.4.3" evidence="5 7"/>
<feature type="binding site" evidence="5">
    <location>
        <begin position="86"/>
        <end position="89"/>
    </location>
    <ligand>
        <name>AMP</name>
        <dbReference type="ChEBI" id="CHEBI:456215"/>
    </ligand>
</feature>
<keyword evidence="5" id="KW-0963">Cytoplasm</keyword>
<feature type="binding site" evidence="5">
    <location>
        <position position="130"/>
    </location>
    <ligand>
        <name>AMP</name>
        <dbReference type="ChEBI" id="CHEBI:456215"/>
    </ligand>
</feature>
<dbReference type="NCBIfam" id="NF011100">
    <property type="entry name" value="PRK14527.1"/>
    <property type="match status" value="1"/>
</dbReference>
<evidence type="ECO:0000313" key="8">
    <source>
        <dbReference type="EMBL" id="AZB72054.1"/>
    </source>
</evidence>
<dbReference type="RefSeq" id="WP_208675899.1">
    <property type="nucleotide sequence ID" value="NZ_CP030139.2"/>
</dbReference>
<feature type="binding site" evidence="5">
    <location>
        <position position="141"/>
    </location>
    <ligand>
        <name>AMP</name>
        <dbReference type="ChEBI" id="CHEBI:456215"/>
    </ligand>
</feature>
<dbReference type="HAMAP" id="MF_00235">
    <property type="entry name" value="Adenylate_kinase_Adk"/>
    <property type="match status" value="1"/>
</dbReference>
<dbReference type="GO" id="GO:0044209">
    <property type="term" value="P:AMP salvage"/>
    <property type="evidence" value="ECO:0007669"/>
    <property type="project" value="UniProtKB-UniRule"/>
</dbReference>
<evidence type="ECO:0000256" key="1">
    <source>
        <dbReference type="ARBA" id="ARBA00022679"/>
    </source>
</evidence>
<dbReference type="Proteomes" id="UP000267249">
    <property type="component" value="Chromosome"/>
</dbReference>
<comment type="domain">
    <text evidence="5">Consists of three domains, a large central CORE domain and two small peripheral domains, NMPbind and LID, which undergo movements during catalysis. The LID domain closes over the site of phosphoryl transfer upon ATP binding. Assembling and dissambling the active center during each catalytic cycle provides an effective means to prevent ATP hydrolysis.</text>
</comment>
<feature type="binding site" evidence="5">
    <location>
        <position position="169"/>
    </location>
    <ligand>
        <name>ATP</name>
        <dbReference type="ChEBI" id="CHEBI:30616"/>
    </ligand>
</feature>
<gene>
    <name evidence="5" type="primary">adk</name>
    <name evidence="8" type="ORF">DOP62_04305</name>
</gene>
<dbReference type="NCBIfam" id="NF011105">
    <property type="entry name" value="PRK14532.1"/>
    <property type="match status" value="1"/>
</dbReference>
<accession>A0AAN1UU00</accession>
<feature type="binding site" evidence="5">
    <location>
        <position position="128"/>
    </location>
    <ligand>
        <name>ATP</name>
        <dbReference type="ChEBI" id="CHEBI:30616"/>
    </ligand>
</feature>
<dbReference type="PANTHER" id="PTHR23359">
    <property type="entry name" value="NUCLEOTIDE KINASE"/>
    <property type="match status" value="1"/>
</dbReference>
<dbReference type="SUPFAM" id="SSF52540">
    <property type="entry name" value="P-loop containing nucleoside triphosphate hydrolases"/>
    <property type="match status" value="1"/>
</dbReference>
<dbReference type="PRINTS" id="PR00094">
    <property type="entry name" value="ADENYLTKNASE"/>
</dbReference>
<dbReference type="NCBIfam" id="NF002700">
    <property type="entry name" value="PRK02496.1"/>
    <property type="match status" value="1"/>
</dbReference>
<keyword evidence="2 5" id="KW-0545">Nucleotide biosynthesis</keyword>
<evidence type="ECO:0000313" key="9">
    <source>
        <dbReference type="Proteomes" id="UP000267249"/>
    </source>
</evidence>
<protein>
    <recommendedName>
        <fullName evidence="5 7">Adenylate kinase</fullName>
        <shortName evidence="5">AK</shortName>
        <ecNumber evidence="5 7">2.7.4.3</ecNumber>
    </recommendedName>
    <alternativeName>
        <fullName evidence="5">ATP-AMP transphosphorylase</fullName>
    </alternativeName>
    <alternativeName>
        <fullName evidence="5">ATP:AMP phosphotransferase</fullName>
    </alternativeName>
    <alternativeName>
        <fullName evidence="5">Adenylate monophosphate kinase</fullName>
    </alternativeName>
</protein>
<evidence type="ECO:0000256" key="4">
    <source>
        <dbReference type="ARBA" id="ARBA00022777"/>
    </source>
</evidence>
<dbReference type="InterPro" id="IPR006259">
    <property type="entry name" value="Adenyl_kin_sub"/>
</dbReference>
<comment type="catalytic activity">
    <reaction evidence="5 7">
        <text>AMP + ATP = 2 ADP</text>
        <dbReference type="Rhea" id="RHEA:12973"/>
        <dbReference type="ChEBI" id="CHEBI:30616"/>
        <dbReference type="ChEBI" id="CHEBI:456215"/>
        <dbReference type="ChEBI" id="CHEBI:456216"/>
        <dbReference type="EC" id="2.7.4.3"/>
    </reaction>
</comment>
<comment type="subunit">
    <text evidence="5 7">Monomer.</text>
</comment>
<feature type="binding site" evidence="5">
    <location>
        <position position="32"/>
    </location>
    <ligand>
        <name>AMP</name>
        <dbReference type="ChEBI" id="CHEBI:456215"/>
    </ligand>
</feature>
<dbReference type="CDD" id="cd01428">
    <property type="entry name" value="ADK"/>
    <property type="match status" value="1"/>
</dbReference>
<evidence type="ECO:0000256" key="5">
    <source>
        <dbReference type="HAMAP-Rule" id="MF_00235"/>
    </source>
</evidence>
<sequence>MTRLIFLGPPGAGKGTQAVVVAGKLQLAHISTGDLLRAAVAQQTPLGVEAQGYMDRGELVPDSLVLGLVRDRLQQPDTANGWILDGFPRNRSQAEDLNALLAEIDQQINQAVNLDVPDPVIIERMLARGRADDNEAVIRRRLEVYREQTAPLINFFRDRQQLLEIDGNAAVEVVTDRLVSALQVTA</sequence>
<dbReference type="GO" id="GO:0004017">
    <property type="term" value="F:AMP kinase activity"/>
    <property type="evidence" value="ECO:0007669"/>
    <property type="project" value="UniProtKB-UniRule"/>
</dbReference>
<feature type="binding site" evidence="5">
    <location>
        <position position="93"/>
    </location>
    <ligand>
        <name>AMP</name>
        <dbReference type="ChEBI" id="CHEBI:456215"/>
    </ligand>
</feature>
<dbReference type="Gene3D" id="3.40.50.300">
    <property type="entry name" value="P-loop containing nucleotide triphosphate hydrolases"/>
    <property type="match status" value="1"/>
</dbReference>
<comment type="subcellular location">
    <subcellularLocation>
        <location evidence="5 7">Cytoplasm</location>
    </subcellularLocation>
</comment>
<dbReference type="GO" id="GO:0005737">
    <property type="term" value="C:cytoplasm"/>
    <property type="evidence" value="ECO:0007669"/>
    <property type="project" value="UniProtKB-SubCell"/>
</dbReference>
<feature type="binding site" evidence="5">
    <location>
        <begin position="11"/>
        <end position="16"/>
    </location>
    <ligand>
        <name>ATP</name>
        <dbReference type="ChEBI" id="CHEBI:30616"/>
    </ligand>
</feature>